<proteinExistence type="predicted"/>
<gene>
    <name evidence="2" type="ORF">LACBIDRAFT_326347</name>
</gene>
<dbReference type="Proteomes" id="UP000001194">
    <property type="component" value="Unassembled WGS sequence"/>
</dbReference>
<dbReference type="EMBL" id="DS547100">
    <property type="protein sequence ID" value="EDR09040.1"/>
    <property type="molecule type" value="Genomic_DNA"/>
</dbReference>
<dbReference type="InParanoid" id="B0D893"/>
<reference evidence="2" key="1">
    <citation type="journal article" date="2008" name="Nature">
        <title>The genome of Laccaria bicolor provides insights into mycorrhizal symbiosis.</title>
        <authorList>
            <person name="Martin F."/>
            <person name="Aerts A."/>
            <person name="Ahren D."/>
            <person name="Brun A."/>
            <person name="Danchin E.G.J."/>
            <person name="Duchaussoy F."/>
            <person name="Gibon J."/>
            <person name="Kohler A."/>
            <person name="Lindquist E."/>
            <person name="Pereda V."/>
            <person name="Salamov A."/>
            <person name="Shapiro H.J."/>
            <person name="Wuyts J."/>
            <person name="Blaudez D."/>
            <person name="Buee M."/>
            <person name="Brokstein P."/>
            <person name="Canbaeck B."/>
            <person name="Cohen D."/>
            <person name="Courty P.E."/>
            <person name="Coutinho P.M."/>
            <person name="Delaruelle C."/>
            <person name="Detter J.C."/>
            <person name="Deveau A."/>
            <person name="DiFazio S."/>
            <person name="Duplessis S."/>
            <person name="Fraissinet-Tachet L."/>
            <person name="Lucic E."/>
            <person name="Frey-Klett P."/>
            <person name="Fourrey C."/>
            <person name="Feussner I."/>
            <person name="Gay G."/>
            <person name="Grimwood J."/>
            <person name="Hoegger P.J."/>
            <person name="Jain P."/>
            <person name="Kilaru S."/>
            <person name="Labbe J."/>
            <person name="Lin Y.C."/>
            <person name="Legue V."/>
            <person name="Le Tacon F."/>
            <person name="Marmeisse R."/>
            <person name="Melayah D."/>
            <person name="Montanini B."/>
            <person name="Muratet M."/>
            <person name="Nehls U."/>
            <person name="Niculita-Hirzel H."/>
            <person name="Oudot-Le Secq M.P."/>
            <person name="Peter M."/>
            <person name="Quesneville H."/>
            <person name="Rajashekar B."/>
            <person name="Reich M."/>
            <person name="Rouhier N."/>
            <person name="Schmutz J."/>
            <person name="Yin T."/>
            <person name="Chalot M."/>
            <person name="Henrissat B."/>
            <person name="Kuees U."/>
            <person name="Lucas S."/>
            <person name="Van de Peer Y."/>
            <person name="Podila G.K."/>
            <person name="Polle A."/>
            <person name="Pukkila P.J."/>
            <person name="Richardson P.M."/>
            <person name="Rouze P."/>
            <person name="Sanders I.R."/>
            <person name="Stajich J.E."/>
            <person name="Tunlid A."/>
            <person name="Tuskan G."/>
            <person name="Grigoriev I.V."/>
        </authorList>
    </citation>
    <scope>NUCLEOTIDE SEQUENCE [LARGE SCALE GENOMIC DNA]</scope>
</reference>
<name>B0D893_LACBS</name>
<keyword evidence="1" id="KW-0175">Coiled coil</keyword>
<sequence length="417" mass="46988">MSFYLDSEQRPSPASLFVPACYILLSFLLEHTPLSYPIIQTMMSAVHTTVTQTLLKRDLIIPLQPSTKRIDLARIARTMAELSMFEQHQLAILSPSPSKHEDVAQSTDNVTFECPTLQGDPSLNVKAILTRLSDQIARLDNQVEELQCQLIGERQERVFEQNKLLTRLATLQPVTQRILIDAYLSVRGYNTSLGPRKTWIHSNIARLLPPRTTVSGLAFEQKLETCRQQGHHSAHLTESLAIALSFSDTRPTDPDFEFMFYECFTHSIEEELDGRIASTPVEISQDGVAQLQPTPSPVITNFTRAVPYEAYGSNCRLVNLLFETFVLPGHATPRTEPTSQKPLLEPCNSPERRNANFDTIGGFTVGQLRSQLNPQLGQSLTNFIKLGCKSWSRRRFAANFDPNLVPNFTFQLPTYPK</sequence>
<dbReference type="HOGENOM" id="CLU_658998_0_0_1"/>
<organism evidence="3">
    <name type="scientific">Laccaria bicolor (strain S238N-H82 / ATCC MYA-4686)</name>
    <name type="common">Bicoloured deceiver</name>
    <name type="synonym">Laccaria laccata var. bicolor</name>
    <dbReference type="NCBI Taxonomy" id="486041"/>
    <lineage>
        <taxon>Eukaryota</taxon>
        <taxon>Fungi</taxon>
        <taxon>Dikarya</taxon>
        <taxon>Basidiomycota</taxon>
        <taxon>Agaricomycotina</taxon>
        <taxon>Agaricomycetes</taxon>
        <taxon>Agaricomycetidae</taxon>
        <taxon>Agaricales</taxon>
        <taxon>Agaricineae</taxon>
        <taxon>Hydnangiaceae</taxon>
        <taxon>Laccaria</taxon>
    </lineage>
</organism>
<protein>
    <submittedName>
        <fullName evidence="2">Predicted protein</fullName>
    </submittedName>
</protein>
<dbReference type="RefSeq" id="XP_001880353.1">
    <property type="nucleotide sequence ID" value="XM_001880318.1"/>
</dbReference>
<evidence type="ECO:0000313" key="3">
    <source>
        <dbReference type="Proteomes" id="UP000001194"/>
    </source>
</evidence>
<dbReference type="GeneID" id="6076123"/>
<feature type="coiled-coil region" evidence="1">
    <location>
        <begin position="129"/>
        <end position="156"/>
    </location>
</feature>
<keyword evidence="3" id="KW-1185">Reference proteome</keyword>
<evidence type="ECO:0000256" key="1">
    <source>
        <dbReference type="SAM" id="Coils"/>
    </source>
</evidence>
<dbReference type="KEGG" id="lbc:LACBIDRAFT_326347"/>
<accession>B0D893</accession>
<dbReference type="AlphaFoldDB" id="B0D893"/>
<evidence type="ECO:0000313" key="2">
    <source>
        <dbReference type="EMBL" id="EDR09040.1"/>
    </source>
</evidence>